<dbReference type="EMBL" id="VWSH01000001">
    <property type="protein sequence ID" value="KAA5536158.1"/>
    <property type="molecule type" value="Genomic_DNA"/>
</dbReference>
<comment type="caution">
    <text evidence="1">The sequence shown here is derived from an EMBL/GenBank/DDBJ whole genome shotgun (WGS) entry which is preliminary data.</text>
</comment>
<gene>
    <name evidence="1" type="ORF">F0919_00355</name>
</gene>
<dbReference type="SUPFAM" id="SSF53756">
    <property type="entry name" value="UDP-Glycosyltransferase/glycogen phosphorylase"/>
    <property type="match status" value="1"/>
</dbReference>
<dbReference type="Pfam" id="PF13692">
    <property type="entry name" value="Glyco_trans_1_4"/>
    <property type="match status" value="1"/>
</dbReference>
<protein>
    <submittedName>
        <fullName evidence="1">Glycosyltransferase family 1 protein</fullName>
    </submittedName>
</protein>
<evidence type="ECO:0000313" key="2">
    <source>
        <dbReference type="Proteomes" id="UP000323632"/>
    </source>
</evidence>
<dbReference type="GO" id="GO:0016740">
    <property type="term" value="F:transferase activity"/>
    <property type="evidence" value="ECO:0007669"/>
    <property type="project" value="UniProtKB-KW"/>
</dbReference>
<accession>A0A5M6CLQ8</accession>
<dbReference type="Gene3D" id="3.40.50.11010">
    <property type="match status" value="1"/>
</dbReference>
<dbReference type="AlphaFoldDB" id="A0A5M6CLQ8"/>
<dbReference type="CDD" id="cd04950">
    <property type="entry name" value="GT4_TuaH-like"/>
    <property type="match status" value="1"/>
</dbReference>
<dbReference type="RefSeq" id="WP_150030731.1">
    <property type="nucleotide sequence ID" value="NZ_VWSH01000001.1"/>
</dbReference>
<organism evidence="1 2">
    <name type="scientific">Taibaiella lutea</name>
    <dbReference type="NCBI Taxonomy" id="2608001"/>
    <lineage>
        <taxon>Bacteria</taxon>
        <taxon>Pseudomonadati</taxon>
        <taxon>Bacteroidota</taxon>
        <taxon>Chitinophagia</taxon>
        <taxon>Chitinophagales</taxon>
        <taxon>Chitinophagaceae</taxon>
        <taxon>Taibaiella</taxon>
    </lineage>
</organism>
<sequence length="377" mass="43377">MDLICFSHLRWDFVFQRPQHLLSRSAKTFRTFYIEEPVFSLNGSGLHVNEVSRDLYTITPFLPEGLQETEMIQQQHTLLAGFWMEYNIQDYIAWFYTPMALPIMEGLPQPVTVVYDCMDELSGFKFAPPEMHQREQQLIERADIVFTGGNSLYEAKKHRHQNIHVFPSSIDKQHFAKARNMHTPPPEQANLTGPCVGFFGVIDERMDIDLLNAIAFKRPDWNLILIGPVVKIDPEILPRLTNIHYIGSKDYSVLPEYLSGWDVALIPFALNDSTEFISPTKTPEYLAGGVPVVSTAIRDVVNPYENKGLVCIGRGKDDFIKGIEDSLSLKKSSEWLQSVDDFLQNVSWDDTWTKMLYQLNEVLFHQKTHSKQQKSYV</sequence>
<name>A0A5M6CLQ8_9BACT</name>
<reference evidence="1 2" key="1">
    <citation type="submission" date="2019-09" db="EMBL/GenBank/DDBJ databases">
        <title>Genome sequence and assembly of Taibaiella sp.</title>
        <authorList>
            <person name="Chhetri G."/>
        </authorList>
    </citation>
    <scope>NUCLEOTIDE SEQUENCE [LARGE SCALE GENOMIC DNA]</scope>
    <source>
        <strain evidence="1 2">KVB11</strain>
    </source>
</reference>
<keyword evidence="1" id="KW-0808">Transferase</keyword>
<evidence type="ECO:0000313" key="1">
    <source>
        <dbReference type="EMBL" id="KAA5536158.1"/>
    </source>
</evidence>
<proteinExistence type="predicted"/>
<dbReference type="Gene3D" id="3.40.50.2000">
    <property type="entry name" value="Glycogen Phosphorylase B"/>
    <property type="match status" value="1"/>
</dbReference>
<keyword evidence="2" id="KW-1185">Reference proteome</keyword>
<dbReference type="Proteomes" id="UP000323632">
    <property type="component" value="Unassembled WGS sequence"/>
</dbReference>